<evidence type="ECO:0000313" key="3">
    <source>
        <dbReference type="Proteomes" id="UP001560685"/>
    </source>
</evidence>
<dbReference type="Proteomes" id="UP001560685">
    <property type="component" value="Unassembled WGS sequence"/>
</dbReference>
<dbReference type="NCBIfam" id="NF047637">
    <property type="entry name" value="lipo_CC0125"/>
    <property type="match status" value="1"/>
</dbReference>
<evidence type="ECO:0008006" key="4">
    <source>
        <dbReference type="Google" id="ProtNLM"/>
    </source>
</evidence>
<name>A0ABV3Z8H2_9PROT</name>
<dbReference type="PROSITE" id="PS51257">
    <property type="entry name" value="PROKAR_LIPOPROTEIN"/>
    <property type="match status" value="1"/>
</dbReference>
<proteinExistence type="predicted"/>
<accession>A0ABV3Z8H2</accession>
<evidence type="ECO:0000313" key="2">
    <source>
        <dbReference type="EMBL" id="MEX6633662.1"/>
    </source>
</evidence>
<gene>
    <name evidence="2" type="ORF">ABFZ84_08865</name>
</gene>
<sequence>MKHLSMLAAFFVVGACATVGPTSYGPADSNGFGYGSTQIESDRHRISYQGSGDMPPELVEDFALLRAGEIALAKGFDWFRVVSRDIAGEEKGGVGIGAGFGTGSYGRRSSVGVGVGGDLGTVGGRTYFTVRMEVLMGRGAPPEDGQYYDAREIVDTIGGRI</sequence>
<feature type="chain" id="PRO_5047340707" description="Lipoprotein" evidence="1">
    <location>
        <begin position="18"/>
        <end position="161"/>
    </location>
</feature>
<evidence type="ECO:0000256" key="1">
    <source>
        <dbReference type="SAM" id="SignalP"/>
    </source>
</evidence>
<dbReference type="EMBL" id="JBEHZE010000001">
    <property type="protein sequence ID" value="MEX6633662.1"/>
    <property type="molecule type" value="Genomic_DNA"/>
</dbReference>
<feature type="signal peptide" evidence="1">
    <location>
        <begin position="1"/>
        <end position="17"/>
    </location>
</feature>
<protein>
    <recommendedName>
        <fullName evidence="4">Lipoprotein</fullName>
    </recommendedName>
</protein>
<organism evidence="2 3">
    <name type="scientific">Hyphococcus lacteus</name>
    <dbReference type="NCBI Taxonomy" id="3143536"/>
    <lineage>
        <taxon>Bacteria</taxon>
        <taxon>Pseudomonadati</taxon>
        <taxon>Pseudomonadota</taxon>
        <taxon>Alphaproteobacteria</taxon>
        <taxon>Parvularculales</taxon>
        <taxon>Parvularculaceae</taxon>
        <taxon>Hyphococcus</taxon>
    </lineage>
</organism>
<keyword evidence="3" id="KW-1185">Reference proteome</keyword>
<dbReference type="RefSeq" id="WP_369313640.1">
    <property type="nucleotide sequence ID" value="NZ_JBEHZE010000001.1"/>
</dbReference>
<comment type="caution">
    <text evidence="2">The sequence shown here is derived from an EMBL/GenBank/DDBJ whole genome shotgun (WGS) entry which is preliminary data.</text>
</comment>
<keyword evidence="1" id="KW-0732">Signal</keyword>
<reference evidence="2 3" key="1">
    <citation type="submission" date="2024-05" db="EMBL/GenBank/DDBJ databases">
        <title>Three bacterial strains, DH-69, EH-24, and ECK-19 isolated from coastal sediments.</title>
        <authorList>
            <person name="Ye Y.-Q."/>
            <person name="Du Z.-J."/>
        </authorList>
    </citation>
    <scope>NUCLEOTIDE SEQUENCE [LARGE SCALE GENOMIC DNA]</scope>
    <source>
        <strain evidence="2 3">ECK-19</strain>
    </source>
</reference>